<proteinExistence type="predicted"/>
<reference evidence="1" key="1">
    <citation type="submission" date="2015-10" db="EMBL/GenBank/DDBJ databases">
        <authorList>
            <person name="Regsiter A."/>
            <person name="william w."/>
        </authorList>
    </citation>
    <scope>NUCLEOTIDE SEQUENCE</scope>
    <source>
        <strain evidence="1">Montdore</strain>
    </source>
</reference>
<keyword evidence="2" id="KW-1185">Reference proteome</keyword>
<organism evidence="1 2">
    <name type="scientific">Tuber aestivum</name>
    <name type="common">summer truffle</name>
    <dbReference type="NCBI Taxonomy" id="59557"/>
    <lineage>
        <taxon>Eukaryota</taxon>
        <taxon>Fungi</taxon>
        <taxon>Dikarya</taxon>
        <taxon>Ascomycota</taxon>
        <taxon>Pezizomycotina</taxon>
        <taxon>Pezizomycetes</taxon>
        <taxon>Pezizales</taxon>
        <taxon>Tuberaceae</taxon>
        <taxon>Tuber</taxon>
    </lineage>
</organism>
<dbReference type="EMBL" id="LN891158">
    <property type="protein sequence ID" value="CUS07940.1"/>
    <property type="molecule type" value="Genomic_DNA"/>
</dbReference>
<dbReference type="Proteomes" id="UP001412239">
    <property type="component" value="Unassembled WGS sequence"/>
</dbReference>
<evidence type="ECO:0000313" key="1">
    <source>
        <dbReference type="EMBL" id="CUS07940.1"/>
    </source>
</evidence>
<dbReference type="AlphaFoldDB" id="A0A292PN77"/>
<accession>A0A292PN77</accession>
<name>A0A292PN77_9PEZI</name>
<evidence type="ECO:0000313" key="2">
    <source>
        <dbReference type="Proteomes" id="UP001412239"/>
    </source>
</evidence>
<gene>
    <name evidence="1" type="ORF">GSTUAT00007959001</name>
</gene>
<sequence>MSSNLPKDPPGNVVLVSPYQEGFFCTPDKSDESNSLAHNLAQEFQSVGFVITLLLKSRVPIMKLGLKATD</sequence>
<protein>
    <submittedName>
        <fullName evidence="1">Uncharacterized protein</fullName>
    </submittedName>
</protein>